<dbReference type="RefSeq" id="WP_058723667.1">
    <property type="nucleotide sequence ID" value="NZ_DBGEBT010000002.1"/>
</dbReference>
<proteinExistence type="predicted"/>
<dbReference type="EMBL" id="LMUA01000026">
    <property type="protein sequence ID" value="KUE75206.1"/>
    <property type="molecule type" value="Genomic_DNA"/>
</dbReference>
<protein>
    <recommendedName>
        <fullName evidence="3">DUF2284 domain-containing protein</fullName>
    </recommendedName>
</protein>
<sequence length="182" mass="20008">MDYSALAEQVRGLGAYKAGVVDLQDVRFDRAFRAMCETNACGNYGKCWMCPPDAGDIDALMNEAQSYQKALVYQTVGKLEDSYDFEGMMEAARLHNELSRALAKWFATLPFAKKLHLGAGGCHMCGVCTKRTNEPCRHPELAMPSLETYGINVSELAASSGMKYINGQNTVTYFGALLFCEA</sequence>
<evidence type="ECO:0008006" key="3">
    <source>
        <dbReference type="Google" id="ProtNLM"/>
    </source>
</evidence>
<organism evidence="1 2">
    <name type="scientific">Ruthenibacterium lactatiformans</name>
    <dbReference type="NCBI Taxonomy" id="1550024"/>
    <lineage>
        <taxon>Bacteria</taxon>
        <taxon>Bacillati</taxon>
        <taxon>Bacillota</taxon>
        <taxon>Clostridia</taxon>
        <taxon>Eubacteriales</taxon>
        <taxon>Oscillospiraceae</taxon>
        <taxon>Ruthenibacterium</taxon>
    </lineage>
</organism>
<dbReference type="Pfam" id="PF10050">
    <property type="entry name" value="DUF2284"/>
    <property type="match status" value="1"/>
</dbReference>
<comment type="caution">
    <text evidence="1">The sequence shown here is derived from an EMBL/GenBank/DDBJ whole genome shotgun (WGS) entry which is preliminary data.</text>
</comment>
<reference evidence="1 2" key="1">
    <citation type="submission" date="2015-10" db="EMBL/GenBank/DDBJ databases">
        <title>A novel member of the family Ruminococcaceae isolated from human faeces.</title>
        <authorList>
            <person name="Shkoporov A.N."/>
            <person name="Chaplin A.V."/>
            <person name="Motuzova O.V."/>
            <person name="Kafarskaia L.I."/>
            <person name="Efimov B.A."/>
        </authorList>
    </citation>
    <scope>NUCLEOTIDE SEQUENCE [LARGE SCALE GENOMIC DNA]</scope>
    <source>
        <strain evidence="1 2">668</strain>
    </source>
</reference>
<name>A0A0W7TN72_9FIRM</name>
<evidence type="ECO:0000313" key="2">
    <source>
        <dbReference type="Proteomes" id="UP000053433"/>
    </source>
</evidence>
<evidence type="ECO:0000313" key="1">
    <source>
        <dbReference type="EMBL" id="KUE75206.1"/>
    </source>
</evidence>
<dbReference type="Proteomes" id="UP000053433">
    <property type="component" value="Unassembled WGS sequence"/>
</dbReference>
<accession>A0A0W7TN72</accession>
<dbReference type="AlphaFoldDB" id="A0A0W7TN72"/>
<dbReference type="InterPro" id="IPR019271">
    <property type="entry name" value="DUF2284_metal-binding"/>
</dbReference>
<gene>
    <name evidence="1" type="ORF">ASJ35_14825</name>
</gene>